<dbReference type="RefSeq" id="WP_177145063.1">
    <property type="nucleotide sequence ID" value="NZ_JACAPU010000026.1"/>
</dbReference>
<comment type="caution">
    <text evidence="1">The sequence shown here is derived from an EMBL/GenBank/DDBJ whole genome shotgun (WGS) entry which is preliminary data.</text>
</comment>
<dbReference type="Proteomes" id="UP000582981">
    <property type="component" value="Unassembled WGS sequence"/>
</dbReference>
<evidence type="ECO:0000313" key="2">
    <source>
        <dbReference type="Proteomes" id="UP000582981"/>
    </source>
</evidence>
<dbReference type="AlphaFoldDB" id="A0A7Y7WH81"/>
<protein>
    <recommendedName>
        <fullName evidence="3">Lipoprotein</fullName>
    </recommendedName>
</protein>
<evidence type="ECO:0008006" key="3">
    <source>
        <dbReference type="Google" id="ProtNLM"/>
    </source>
</evidence>
<evidence type="ECO:0000313" key="1">
    <source>
        <dbReference type="EMBL" id="NWB49279.1"/>
    </source>
</evidence>
<dbReference type="EMBL" id="JACAPU010000026">
    <property type="protein sequence ID" value="NWB49279.1"/>
    <property type="molecule type" value="Genomic_DNA"/>
</dbReference>
<reference evidence="1 2" key="1">
    <citation type="submission" date="2020-04" db="EMBL/GenBank/DDBJ databases">
        <title>Molecular characterization of pseudomonads from Agaricus bisporus reveal novel blotch 2 pathogens in Western Europe.</title>
        <authorList>
            <person name="Taparia T."/>
            <person name="Krijger M."/>
            <person name="Haynes E."/>
            <person name="Elpinstone J.G."/>
            <person name="Noble R."/>
            <person name="Van Der Wolf J."/>
        </authorList>
    </citation>
    <scope>NUCLEOTIDE SEQUENCE [LARGE SCALE GENOMIC DNA]</scope>
    <source>
        <strain evidence="1 2">F1001</strain>
    </source>
</reference>
<organism evidence="1 2">
    <name type="scientific">Pseudomonas gingeri</name>
    <dbReference type="NCBI Taxonomy" id="117681"/>
    <lineage>
        <taxon>Bacteria</taxon>
        <taxon>Pseudomonadati</taxon>
        <taxon>Pseudomonadota</taxon>
        <taxon>Gammaproteobacteria</taxon>
        <taxon>Pseudomonadales</taxon>
        <taxon>Pseudomonadaceae</taxon>
        <taxon>Pseudomonas</taxon>
    </lineage>
</organism>
<gene>
    <name evidence="1" type="ORF">HX829_22610</name>
</gene>
<name>A0A7Y7WH81_9PSED</name>
<proteinExistence type="predicted"/>
<dbReference type="PROSITE" id="PS51257">
    <property type="entry name" value="PROKAR_LIPOPROTEIN"/>
    <property type="match status" value="1"/>
</dbReference>
<sequence length="126" mass="13818">MSCFKTHGVGVGLTLSACVAVGEPLPESSLLERYGVTPDQLPVATQVQTPGVSDEKSPSLFQLKPEAPLVDIRIGERTELEEVGNITIDNMARRDYERCLRLHAELLERKSDLPTVQSGWPNGQCE</sequence>
<accession>A0A7Y7WH81</accession>